<name>A0A9R1XPN8_LACSA</name>
<keyword evidence="1" id="KW-0472">Membrane</keyword>
<accession>A0A9R1XPN8</accession>
<protein>
    <submittedName>
        <fullName evidence="2">Uncharacterized protein</fullName>
    </submittedName>
</protein>
<reference evidence="2 3" key="1">
    <citation type="journal article" date="2017" name="Nat. Commun.">
        <title>Genome assembly with in vitro proximity ligation data and whole-genome triplication in lettuce.</title>
        <authorList>
            <person name="Reyes-Chin-Wo S."/>
            <person name="Wang Z."/>
            <person name="Yang X."/>
            <person name="Kozik A."/>
            <person name="Arikit S."/>
            <person name="Song C."/>
            <person name="Xia L."/>
            <person name="Froenicke L."/>
            <person name="Lavelle D.O."/>
            <person name="Truco M.J."/>
            <person name="Xia R."/>
            <person name="Zhu S."/>
            <person name="Xu C."/>
            <person name="Xu H."/>
            <person name="Xu X."/>
            <person name="Cox K."/>
            <person name="Korf I."/>
            <person name="Meyers B.C."/>
            <person name="Michelmore R.W."/>
        </authorList>
    </citation>
    <scope>NUCLEOTIDE SEQUENCE [LARGE SCALE GENOMIC DNA]</scope>
    <source>
        <strain evidence="3">cv. Salinas</strain>
        <tissue evidence="2">Seedlings</tissue>
    </source>
</reference>
<dbReference type="Proteomes" id="UP000235145">
    <property type="component" value="Unassembled WGS sequence"/>
</dbReference>
<sequence>MLLLCEPHGPHETLVVISMHALKCYVIRIQMWIFGVGRSPMCQRSIIIIPGLLRTLNRYEVEVGQLKMYLLASWVFFLLFVLFWN</sequence>
<dbReference type="AlphaFoldDB" id="A0A9R1XPN8"/>
<keyword evidence="1" id="KW-0812">Transmembrane</keyword>
<gene>
    <name evidence="2" type="ORF">LSAT_V11C300133670</name>
</gene>
<evidence type="ECO:0000313" key="3">
    <source>
        <dbReference type="Proteomes" id="UP000235145"/>
    </source>
</evidence>
<feature type="transmembrane region" description="Helical" evidence="1">
    <location>
        <begin position="66"/>
        <end position="84"/>
    </location>
</feature>
<evidence type="ECO:0000256" key="1">
    <source>
        <dbReference type="SAM" id="Phobius"/>
    </source>
</evidence>
<comment type="caution">
    <text evidence="2">The sequence shown here is derived from an EMBL/GenBank/DDBJ whole genome shotgun (WGS) entry which is preliminary data.</text>
</comment>
<keyword evidence="3" id="KW-1185">Reference proteome</keyword>
<proteinExistence type="predicted"/>
<dbReference type="EMBL" id="NBSK02000003">
    <property type="protein sequence ID" value="KAJ0215042.1"/>
    <property type="molecule type" value="Genomic_DNA"/>
</dbReference>
<evidence type="ECO:0000313" key="2">
    <source>
        <dbReference type="EMBL" id="KAJ0215042.1"/>
    </source>
</evidence>
<keyword evidence="1" id="KW-1133">Transmembrane helix</keyword>
<organism evidence="2 3">
    <name type="scientific">Lactuca sativa</name>
    <name type="common">Garden lettuce</name>
    <dbReference type="NCBI Taxonomy" id="4236"/>
    <lineage>
        <taxon>Eukaryota</taxon>
        <taxon>Viridiplantae</taxon>
        <taxon>Streptophyta</taxon>
        <taxon>Embryophyta</taxon>
        <taxon>Tracheophyta</taxon>
        <taxon>Spermatophyta</taxon>
        <taxon>Magnoliopsida</taxon>
        <taxon>eudicotyledons</taxon>
        <taxon>Gunneridae</taxon>
        <taxon>Pentapetalae</taxon>
        <taxon>asterids</taxon>
        <taxon>campanulids</taxon>
        <taxon>Asterales</taxon>
        <taxon>Asteraceae</taxon>
        <taxon>Cichorioideae</taxon>
        <taxon>Cichorieae</taxon>
        <taxon>Lactucinae</taxon>
        <taxon>Lactuca</taxon>
    </lineage>
</organism>